<evidence type="ECO:0000256" key="1">
    <source>
        <dbReference type="SAM" id="MobiDB-lite"/>
    </source>
</evidence>
<dbReference type="EMBL" id="HE650825">
    <property type="protein sequence ID" value="CCF58414.1"/>
    <property type="molecule type" value="Genomic_DNA"/>
</dbReference>
<sequence length="266" mass="31053">MSMLVESAVDTLPERSDSEETEDELINRTVKKPRRKYNRKRAKNGVNSFNLHFAHNGSGNYSCPKLMEWQIIKSKPYHIINGITTNSINEEPVSYGKEFMEPNNVDSFRSNSIESDTLFREFVNFEDGGLKTEKRQSFLKKEKIRSRQRSKERLTKKAYYSGYYYDGEEDDEDPNQIITFSRRDNDVFQNFHADESEELPDQLTIINSGNNDDCLVSNDALSDEYEVTTEIHMNLEEYRMNWGDIEVEDYDEINHGNFASIGISWV</sequence>
<evidence type="ECO:0000313" key="2">
    <source>
        <dbReference type="EMBL" id="CCF58414.1"/>
    </source>
</evidence>
<dbReference type="KEGG" id="kaf:KAFR_0E02610"/>
<feature type="compositionally biased region" description="Basic residues" evidence="1">
    <location>
        <begin position="29"/>
        <end position="39"/>
    </location>
</feature>
<organism evidence="2 3">
    <name type="scientific">Kazachstania africana (strain ATCC 22294 / BCRC 22015 / CBS 2517 / CECT 1963 / NBRC 1671 / NRRL Y-8276)</name>
    <name type="common">Yeast</name>
    <name type="synonym">Kluyveromyces africanus</name>
    <dbReference type="NCBI Taxonomy" id="1071382"/>
    <lineage>
        <taxon>Eukaryota</taxon>
        <taxon>Fungi</taxon>
        <taxon>Dikarya</taxon>
        <taxon>Ascomycota</taxon>
        <taxon>Saccharomycotina</taxon>
        <taxon>Saccharomycetes</taxon>
        <taxon>Saccharomycetales</taxon>
        <taxon>Saccharomycetaceae</taxon>
        <taxon>Kazachstania</taxon>
    </lineage>
</organism>
<proteinExistence type="predicted"/>
<keyword evidence="3" id="KW-1185">Reference proteome</keyword>
<gene>
    <name evidence="2" type="primary">KAFR0E02610</name>
    <name evidence="2" type="ORF">KAFR_0E02610</name>
</gene>
<dbReference type="InParanoid" id="H2AVL4"/>
<reference evidence="2 3" key="1">
    <citation type="journal article" date="2011" name="Proc. Natl. Acad. Sci. U.S.A.">
        <title>Evolutionary erosion of yeast sex chromosomes by mating-type switching accidents.</title>
        <authorList>
            <person name="Gordon J.L."/>
            <person name="Armisen D."/>
            <person name="Proux-Wera E."/>
            <person name="Oheigeartaigh S.S."/>
            <person name="Byrne K.P."/>
            <person name="Wolfe K.H."/>
        </authorList>
    </citation>
    <scope>NUCLEOTIDE SEQUENCE [LARGE SCALE GENOMIC DNA]</scope>
    <source>
        <strain evidence="3">ATCC 22294 / BCRC 22015 / CBS 2517 / CECT 1963 / NBRC 1671 / NRRL Y-8276</strain>
    </source>
</reference>
<dbReference type="HOGENOM" id="CLU_1046077_0_0_1"/>
<dbReference type="AlphaFoldDB" id="H2AVL4"/>
<name>H2AVL4_KAZAF</name>
<dbReference type="GeneID" id="13883151"/>
<feature type="region of interest" description="Disordered" evidence="1">
    <location>
        <begin position="1"/>
        <end position="39"/>
    </location>
</feature>
<dbReference type="RefSeq" id="XP_003957549.1">
    <property type="nucleotide sequence ID" value="XM_003957500.1"/>
</dbReference>
<protein>
    <submittedName>
        <fullName evidence="2">Uncharacterized protein</fullName>
    </submittedName>
</protein>
<accession>H2AVL4</accession>
<dbReference type="Proteomes" id="UP000005220">
    <property type="component" value="Chromosome 5"/>
</dbReference>
<evidence type="ECO:0000313" key="3">
    <source>
        <dbReference type="Proteomes" id="UP000005220"/>
    </source>
</evidence>